<dbReference type="Gene3D" id="1.10.340.30">
    <property type="entry name" value="Hypothetical protein, domain 2"/>
    <property type="match status" value="1"/>
</dbReference>
<dbReference type="InterPro" id="IPR017658">
    <property type="entry name" value="HhH-GPD_base_excis"/>
</dbReference>
<dbReference type="STRING" id="1121881.SAMN02745225_01224"/>
<keyword evidence="3" id="KW-1185">Reference proteome</keyword>
<evidence type="ECO:0000259" key="1">
    <source>
        <dbReference type="Pfam" id="PF00730"/>
    </source>
</evidence>
<organism evidence="2 3">
    <name type="scientific">Ferrithrix thermotolerans DSM 19514</name>
    <dbReference type="NCBI Taxonomy" id="1121881"/>
    <lineage>
        <taxon>Bacteria</taxon>
        <taxon>Bacillati</taxon>
        <taxon>Actinomycetota</taxon>
        <taxon>Acidimicrobiia</taxon>
        <taxon>Acidimicrobiales</taxon>
        <taxon>Acidimicrobiaceae</taxon>
        <taxon>Ferrithrix</taxon>
    </lineage>
</organism>
<dbReference type="GO" id="GO:0006284">
    <property type="term" value="P:base-excision repair"/>
    <property type="evidence" value="ECO:0007669"/>
    <property type="project" value="InterPro"/>
</dbReference>
<dbReference type="Pfam" id="PF00730">
    <property type="entry name" value="HhH-GPD"/>
    <property type="match status" value="1"/>
</dbReference>
<evidence type="ECO:0000313" key="2">
    <source>
        <dbReference type="EMBL" id="SHE64947.1"/>
    </source>
</evidence>
<dbReference type="InterPro" id="IPR011257">
    <property type="entry name" value="DNA_glycosylase"/>
</dbReference>
<dbReference type="SUPFAM" id="SSF48150">
    <property type="entry name" value="DNA-glycosylase"/>
    <property type="match status" value="1"/>
</dbReference>
<dbReference type="OrthoDB" id="1492580at2"/>
<dbReference type="EMBL" id="FQUL01000014">
    <property type="protein sequence ID" value="SHE64947.1"/>
    <property type="molecule type" value="Genomic_DNA"/>
</dbReference>
<dbReference type="GO" id="GO:0003824">
    <property type="term" value="F:catalytic activity"/>
    <property type="evidence" value="ECO:0007669"/>
    <property type="project" value="InterPro"/>
</dbReference>
<evidence type="ECO:0000313" key="3">
    <source>
        <dbReference type="Proteomes" id="UP000184295"/>
    </source>
</evidence>
<name>A0A1M4V7T0_9ACTN</name>
<reference evidence="3" key="1">
    <citation type="submission" date="2016-11" db="EMBL/GenBank/DDBJ databases">
        <authorList>
            <person name="Varghese N."/>
            <person name="Submissions S."/>
        </authorList>
    </citation>
    <scope>NUCLEOTIDE SEQUENCE [LARGE SCALE GENOMIC DNA]</scope>
    <source>
        <strain evidence="3">DSM 19514</strain>
    </source>
</reference>
<proteinExistence type="predicted"/>
<dbReference type="NCBIfam" id="TIGR03252">
    <property type="entry name" value="HhH-GPD-type base excision DNA repair protein"/>
    <property type="match status" value="1"/>
</dbReference>
<accession>A0A1M4V7T0</accession>
<dbReference type="AlphaFoldDB" id="A0A1M4V7T0"/>
<dbReference type="Proteomes" id="UP000184295">
    <property type="component" value="Unassembled WGS sequence"/>
</dbReference>
<protein>
    <submittedName>
        <fullName evidence="2">Uncharacterized HhH-GPD family protein</fullName>
    </submittedName>
</protein>
<feature type="domain" description="HhH-GPD" evidence="1">
    <location>
        <begin position="22"/>
        <end position="175"/>
    </location>
</feature>
<dbReference type="RefSeq" id="WP_072789991.1">
    <property type="nucleotide sequence ID" value="NZ_FQUL01000014.1"/>
</dbReference>
<dbReference type="InterPro" id="IPR003265">
    <property type="entry name" value="HhH-GPD_domain"/>
</dbReference>
<gene>
    <name evidence="2" type="ORF">SAMN02745225_01224</name>
</gene>
<sequence>MYLTTQESHNELLEMDPLALLIGMLLDQQIPMERAFSAPALLKERLGGDLDAAAIALMDVDALTEIFSQKPALHRFPRSMAKRCIALCEIIANNYGNDAAKVWRDATNGEDLVQRISALPGFGEQKAKIFAALLAKQFNVRPSGWREATAPFGEEGVHMSVADITSQETLRLVKEYKAQMKAQKH</sequence>